<organism evidence="9 10">
    <name type="scientific">Anthostomella pinea</name>
    <dbReference type="NCBI Taxonomy" id="933095"/>
    <lineage>
        <taxon>Eukaryota</taxon>
        <taxon>Fungi</taxon>
        <taxon>Dikarya</taxon>
        <taxon>Ascomycota</taxon>
        <taxon>Pezizomycotina</taxon>
        <taxon>Sordariomycetes</taxon>
        <taxon>Xylariomycetidae</taxon>
        <taxon>Xylariales</taxon>
        <taxon>Xylariaceae</taxon>
        <taxon>Anthostomella</taxon>
    </lineage>
</organism>
<dbReference type="InterPro" id="IPR036864">
    <property type="entry name" value="Zn2-C6_fun-type_DNA-bd_sf"/>
</dbReference>
<keyword evidence="1" id="KW-0479">Metal-binding</keyword>
<dbReference type="CDD" id="cd12148">
    <property type="entry name" value="fungal_TF_MHR"/>
    <property type="match status" value="1"/>
</dbReference>
<keyword evidence="5" id="KW-0804">Transcription</keyword>
<sequence length="812" mass="91501">MAESESTTNMPAASDDGHDGNDDNDSEPARKRQRIRLSCLECRRRKLSCSRELPCDRCLKSGTPDRCSYESKPGGPTTTAASLAGEKTSFSPVAPLVSFGAGSDNARRPSGNHPPARREADNSLLKDAARDHERIRKLELEVAQLRTTLSKQSSVDGSTIAASPSTIKDVAKETHVVTSCASFIPETAHGYRGNSFRSRYYGPYNAWSALQELTGIHPFMRETADEWLRPLNIQKKDRAKRQEDRDKKFAEPDPFLESILPSKDETDSLIAVYLDQFEQLHRIVHIPTFKKEYAAFWDPSHERCASFTALVLSMIAVSCCMDMQASNKFVGIKSSSFQTAEKWTTACVEWHGRQSQKHRRLVHYQIACLLYLAKKVNIIKKKRFWTTAGSMIREAITIGLHQDPDHAGKRISPYNAEMRRRLWATMVEFDVQASHNQGVPTLLSQVYNDTDAPGNLDDESFDESSTELPISRPRLEYTFSSYAHLSRQSLPLRLELNKLLTGPPVDLEWEQVLQYSDMITQEIDALPEWDLEMEENSEMSHKPILAHTLLHVQLRQYLIPLHQPYLKLRKYHSKYQTAEFVYYSAARDLVMMHDRLFQKGIRALYFLREDSLRAAMNLCNVSLHQPKGTIVPVSSQYAANRPAASTGLIMSNAQETLGLIEKCIMIMEDRILRCGNNDPWGYSSMCAAYGLLETHLGIKILDNAKAKAAERFISLHYKLLAYQIPPFPTQQTQSDLATSQPNPDAISGPSSVSPFAMQLGATPLHREGPPLSMPWLLPTDTTQLLVPNPDVNFGMLDSDLTDLWGDWGGDFT</sequence>
<dbReference type="Pfam" id="PF00172">
    <property type="entry name" value="Zn_clus"/>
    <property type="match status" value="1"/>
</dbReference>
<dbReference type="GO" id="GO:0005634">
    <property type="term" value="C:nucleus"/>
    <property type="evidence" value="ECO:0007669"/>
    <property type="project" value="TreeGrafter"/>
</dbReference>
<keyword evidence="6" id="KW-0539">Nucleus</keyword>
<protein>
    <submittedName>
        <fullName evidence="9">Uu.00g068210.m01.CDS01</fullName>
    </submittedName>
</protein>
<evidence type="ECO:0000313" key="10">
    <source>
        <dbReference type="Proteomes" id="UP001295740"/>
    </source>
</evidence>
<dbReference type="InterPro" id="IPR001138">
    <property type="entry name" value="Zn2Cys6_DnaBD"/>
</dbReference>
<proteinExistence type="predicted"/>
<dbReference type="InterPro" id="IPR051430">
    <property type="entry name" value="Fungal_TF_Env_Response"/>
</dbReference>
<keyword evidence="3" id="KW-0805">Transcription regulation</keyword>
<evidence type="ECO:0000313" key="9">
    <source>
        <dbReference type="EMBL" id="CAJ2511196.1"/>
    </source>
</evidence>
<dbReference type="PANTHER" id="PTHR31944:SF130">
    <property type="entry name" value="ZN(II)2CYS6 TRANSCRIPTION FACTO (EUROFUNG)"/>
    <property type="match status" value="1"/>
</dbReference>
<evidence type="ECO:0000256" key="6">
    <source>
        <dbReference type="ARBA" id="ARBA00023242"/>
    </source>
</evidence>
<dbReference type="AlphaFoldDB" id="A0AAI8YNK2"/>
<dbReference type="PANTHER" id="PTHR31944">
    <property type="entry name" value="HEME-RESPONSIVE ZINC FINGER TRANSCRIPTION FACTOR HAP1"/>
    <property type="match status" value="1"/>
</dbReference>
<feature type="compositionally biased region" description="Polar residues" evidence="7">
    <location>
        <begin position="1"/>
        <end position="11"/>
    </location>
</feature>
<dbReference type="Gene3D" id="4.10.240.10">
    <property type="entry name" value="Zn(2)-C6 fungal-type DNA-binding domain"/>
    <property type="match status" value="1"/>
</dbReference>
<evidence type="ECO:0000256" key="2">
    <source>
        <dbReference type="ARBA" id="ARBA00022833"/>
    </source>
</evidence>
<dbReference type="GO" id="GO:0001228">
    <property type="term" value="F:DNA-binding transcription activator activity, RNA polymerase II-specific"/>
    <property type="evidence" value="ECO:0007669"/>
    <property type="project" value="TreeGrafter"/>
</dbReference>
<dbReference type="PROSITE" id="PS00463">
    <property type="entry name" value="ZN2_CY6_FUNGAL_1"/>
    <property type="match status" value="1"/>
</dbReference>
<evidence type="ECO:0000256" key="4">
    <source>
        <dbReference type="ARBA" id="ARBA00023125"/>
    </source>
</evidence>
<dbReference type="SUPFAM" id="SSF57701">
    <property type="entry name" value="Zn2/Cys6 DNA-binding domain"/>
    <property type="match status" value="1"/>
</dbReference>
<evidence type="ECO:0000256" key="5">
    <source>
        <dbReference type="ARBA" id="ARBA00023163"/>
    </source>
</evidence>
<dbReference type="EMBL" id="CAUWAG010000018">
    <property type="protein sequence ID" value="CAJ2511196.1"/>
    <property type="molecule type" value="Genomic_DNA"/>
</dbReference>
<dbReference type="GO" id="GO:0006351">
    <property type="term" value="P:DNA-templated transcription"/>
    <property type="evidence" value="ECO:0007669"/>
    <property type="project" value="InterPro"/>
</dbReference>
<comment type="caution">
    <text evidence="9">The sequence shown here is derived from an EMBL/GenBank/DDBJ whole genome shotgun (WGS) entry which is preliminary data.</text>
</comment>
<dbReference type="InterPro" id="IPR007219">
    <property type="entry name" value="XnlR_reg_dom"/>
</dbReference>
<dbReference type="GO" id="GO:0000978">
    <property type="term" value="F:RNA polymerase II cis-regulatory region sequence-specific DNA binding"/>
    <property type="evidence" value="ECO:0007669"/>
    <property type="project" value="TreeGrafter"/>
</dbReference>
<dbReference type="Pfam" id="PF04082">
    <property type="entry name" value="Fungal_trans"/>
    <property type="match status" value="1"/>
</dbReference>
<dbReference type="SMART" id="SM00906">
    <property type="entry name" value="Fungal_trans"/>
    <property type="match status" value="1"/>
</dbReference>
<feature type="domain" description="Zn(2)-C6 fungal-type" evidence="8">
    <location>
        <begin position="38"/>
        <end position="69"/>
    </location>
</feature>
<feature type="region of interest" description="Disordered" evidence="7">
    <location>
        <begin position="99"/>
        <end position="123"/>
    </location>
</feature>
<evidence type="ECO:0000256" key="7">
    <source>
        <dbReference type="SAM" id="MobiDB-lite"/>
    </source>
</evidence>
<feature type="region of interest" description="Disordered" evidence="7">
    <location>
        <begin position="1"/>
        <end position="35"/>
    </location>
</feature>
<dbReference type="SMART" id="SM00066">
    <property type="entry name" value="GAL4"/>
    <property type="match status" value="1"/>
</dbReference>
<keyword evidence="4" id="KW-0238">DNA-binding</keyword>
<evidence type="ECO:0000256" key="1">
    <source>
        <dbReference type="ARBA" id="ARBA00022723"/>
    </source>
</evidence>
<reference evidence="9" key="1">
    <citation type="submission" date="2023-10" db="EMBL/GenBank/DDBJ databases">
        <authorList>
            <person name="Hackl T."/>
        </authorList>
    </citation>
    <scope>NUCLEOTIDE SEQUENCE</scope>
</reference>
<dbReference type="CDD" id="cd00067">
    <property type="entry name" value="GAL4"/>
    <property type="match status" value="1"/>
</dbReference>
<gene>
    <name evidence="9" type="ORF">KHLLAP_LOCUS11664</name>
</gene>
<keyword evidence="10" id="KW-1185">Reference proteome</keyword>
<keyword evidence="2" id="KW-0862">Zinc</keyword>
<name>A0AAI8YNK2_9PEZI</name>
<evidence type="ECO:0000256" key="3">
    <source>
        <dbReference type="ARBA" id="ARBA00023015"/>
    </source>
</evidence>
<evidence type="ECO:0000259" key="8">
    <source>
        <dbReference type="PROSITE" id="PS50048"/>
    </source>
</evidence>
<feature type="region of interest" description="Disordered" evidence="7">
    <location>
        <begin position="730"/>
        <end position="749"/>
    </location>
</feature>
<dbReference type="GO" id="GO:0008270">
    <property type="term" value="F:zinc ion binding"/>
    <property type="evidence" value="ECO:0007669"/>
    <property type="project" value="InterPro"/>
</dbReference>
<dbReference type="Proteomes" id="UP001295740">
    <property type="component" value="Unassembled WGS sequence"/>
</dbReference>
<accession>A0AAI8YNK2</accession>
<dbReference type="PROSITE" id="PS50048">
    <property type="entry name" value="ZN2_CY6_FUNGAL_2"/>
    <property type="match status" value="1"/>
</dbReference>
<feature type="region of interest" description="Disordered" evidence="7">
    <location>
        <begin position="64"/>
        <end position="86"/>
    </location>
</feature>